<evidence type="ECO:0000256" key="7">
    <source>
        <dbReference type="ARBA" id="ARBA00023125"/>
    </source>
</evidence>
<evidence type="ECO:0000256" key="5">
    <source>
        <dbReference type="ARBA" id="ARBA00022840"/>
    </source>
</evidence>
<dbReference type="SUPFAM" id="SSF48295">
    <property type="entry name" value="TrpR-like"/>
    <property type="match status" value="1"/>
</dbReference>
<feature type="domain" description="Chromosomal replication initiator DnaA C-terminal" evidence="13">
    <location>
        <begin position="326"/>
        <end position="395"/>
    </location>
</feature>
<dbReference type="Pfam" id="PF08299">
    <property type="entry name" value="Bac_DnaA_C"/>
    <property type="match status" value="1"/>
</dbReference>
<dbReference type="Gene3D" id="1.10.8.60">
    <property type="match status" value="1"/>
</dbReference>
<evidence type="ECO:0000259" key="13">
    <source>
        <dbReference type="SMART" id="SM00760"/>
    </source>
</evidence>
<dbReference type="InterPro" id="IPR001957">
    <property type="entry name" value="Chromosome_initiator_DnaA"/>
</dbReference>
<dbReference type="NCBIfam" id="TIGR00362">
    <property type="entry name" value="DnaA"/>
    <property type="match status" value="1"/>
</dbReference>
<dbReference type="Gene3D" id="1.10.1750.10">
    <property type="match status" value="1"/>
</dbReference>
<keyword evidence="4 9" id="KW-0547">Nucleotide-binding</keyword>
<dbReference type="AlphaFoldDB" id="A0A2N1PGB8"/>
<dbReference type="InterPro" id="IPR013317">
    <property type="entry name" value="DnaA_dom"/>
</dbReference>
<evidence type="ECO:0000256" key="6">
    <source>
        <dbReference type="ARBA" id="ARBA00023121"/>
    </source>
</evidence>
<dbReference type="HAMAP" id="MF_00377">
    <property type="entry name" value="DnaA_bact"/>
    <property type="match status" value="1"/>
</dbReference>
<comment type="caution">
    <text evidence="14">The sequence shown here is derived from an EMBL/GenBank/DDBJ whole genome shotgun (WGS) entry which is preliminary data.</text>
</comment>
<dbReference type="Pfam" id="PF00308">
    <property type="entry name" value="Bac_DnaA"/>
    <property type="match status" value="1"/>
</dbReference>
<evidence type="ECO:0000256" key="1">
    <source>
        <dbReference type="ARBA" id="ARBA00006583"/>
    </source>
</evidence>
<keyword evidence="2" id="KW-0963">Cytoplasm</keyword>
<evidence type="ECO:0000256" key="9">
    <source>
        <dbReference type="RuleBase" id="RU000577"/>
    </source>
</evidence>
<feature type="compositionally biased region" description="Low complexity" evidence="11">
    <location>
        <begin position="40"/>
        <end position="49"/>
    </location>
</feature>
<evidence type="ECO:0000256" key="3">
    <source>
        <dbReference type="ARBA" id="ARBA00022705"/>
    </source>
</evidence>
<dbReference type="SUPFAM" id="SSF52540">
    <property type="entry name" value="P-loop containing nucleoside triphosphate hydrolases"/>
    <property type="match status" value="1"/>
</dbReference>
<evidence type="ECO:0000256" key="4">
    <source>
        <dbReference type="ARBA" id="ARBA00022741"/>
    </source>
</evidence>
<keyword evidence="5 9" id="KW-0067">ATP-binding</keyword>
<dbReference type="GO" id="GO:0005886">
    <property type="term" value="C:plasma membrane"/>
    <property type="evidence" value="ECO:0007669"/>
    <property type="project" value="TreeGrafter"/>
</dbReference>
<evidence type="ECO:0000256" key="8">
    <source>
        <dbReference type="NCBIfam" id="TIGR00362"/>
    </source>
</evidence>
<dbReference type="SMART" id="SM00760">
    <property type="entry name" value="Bac_DnaA_C"/>
    <property type="match status" value="1"/>
</dbReference>
<comment type="similarity">
    <text evidence="1 10">Belongs to the DnaA family.</text>
</comment>
<feature type="domain" description="AAA+ ATPase" evidence="12">
    <location>
        <begin position="114"/>
        <end position="246"/>
    </location>
</feature>
<dbReference type="InterPro" id="IPR027417">
    <property type="entry name" value="P-loop_NTPase"/>
</dbReference>
<dbReference type="SMART" id="SM00382">
    <property type="entry name" value="AAA"/>
    <property type="match status" value="1"/>
</dbReference>
<dbReference type="Proteomes" id="UP000233256">
    <property type="component" value="Unassembled WGS sequence"/>
</dbReference>
<dbReference type="PRINTS" id="PR00051">
    <property type="entry name" value="DNAA"/>
</dbReference>
<accession>A0A2N1PGB8</accession>
<keyword evidence="3 9" id="KW-0235">DNA replication</keyword>
<feature type="compositionally biased region" description="Basic and acidic residues" evidence="11">
    <location>
        <begin position="50"/>
        <end position="61"/>
    </location>
</feature>
<keyword evidence="7 9" id="KW-0238">DNA-binding</keyword>
<evidence type="ECO:0000313" key="15">
    <source>
        <dbReference type="Proteomes" id="UP000233256"/>
    </source>
</evidence>
<keyword evidence="6" id="KW-0446">Lipid-binding</keyword>
<dbReference type="CDD" id="cd06571">
    <property type="entry name" value="Bac_DnaA_C"/>
    <property type="match status" value="1"/>
</dbReference>
<dbReference type="Gene3D" id="3.40.50.300">
    <property type="entry name" value="P-loop containing nucleotide triphosphate hydrolases"/>
    <property type="match status" value="1"/>
</dbReference>
<dbReference type="CDD" id="cd00009">
    <property type="entry name" value="AAA"/>
    <property type="match status" value="1"/>
</dbReference>
<dbReference type="PROSITE" id="PS01008">
    <property type="entry name" value="DNAA"/>
    <property type="match status" value="1"/>
</dbReference>
<evidence type="ECO:0000259" key="12">
    <source>
        <dbReference type="SMART" id="SM00382"/>
    </source>
</evidence>
<evidence type="ECO:0000256" key="10">
    <source>
        <dbReference type="RuleBase" id="RU004227"/>
    </source>
</evidence>
<evidence type="ECO:0000256" key="11">
    <source>
        <dbReference type="SAM" id="MobiDB-lite"/>
    </source>
</evidence>
<organism evidence="14 15">
    <name type="scientific">Candidatus Wallbacteria bacterium HGW-Wallbacteria-1</name>
    <dbReference type="NCBI Taxonomy" id="2013854"/>
    <lineage>
        <taxon>Bacteria</taxon>
        <taxon>Candidatus Walliibacteriota</taxon>
    </lineage>
</organism>
<dbReference type="GO" id="GO:0008289">
    <property type="term" value="F:lipid binding"/>
    <property type="evidence" value="ECO:0007669"/>
    <property type="project" value="UniProtKB-KW"/>
</dbReference>
<sequence>SLFIRDYVSTQYKPAIQSMLNELTGEAVTVDILVKKMSAQTGSQGQSEGTQHRQAEHEKPAKSHQVSAPLPKAQKKPRDPNINTSYQFESFVVGDNSAFAYSVSMAIAKNPGVSYNPCLIYGGVGLGKTHLIQSIGNYIQDYTPELQVVYVTAEMFTNEFIQSIGEEKTPQFRNKYRKADVLLIDDIHFLQKKSSTQEEMFHVFNNLFEANKQLVFTCDRPINELQDIADRLKNRFTRGINVDLQPPDFETRLAILRRKCEGKACHISSEVLEYIGKSVNTNVRDLEASLTKLIAYSNLLNKEITLDIAREQLKSTYSMSKDQSMSIDSIIRVIADYFNISPYDIKGKKRTKSVVLPRQIAMYVARTITDFSTTEIGYEFGGRDHTTVMHSVQRVEGMIQSDIAVSNSIQNLIRQAQSFKREK</sequence>
<dbReference type="InterPro" id="IPR013159">
    <property type="entry name" value="DnaA_C"/>
</dbReference>
<dbReference type="InterPro" id="IPR010921">
    <property type="entry name" value="Trp_repressor/repl_initiator"/>
</dbReference>
<dbReference type="EMBL" id="PGXC01000160">
    <property type="protein sequence ID" value="PKK87386.1"/>
    <property type="molecule type" value="Genomic_DNA"/>
</dbReference>
<reference evidence="14 15" key="1">
    <citation type="journal article" date="2017" name="ISME J.">
        <title>Potential for microbial H2 and metal transformations associated with novel bacteria and archaea in deep terrestrial subsurface sediments.</title>
        <authorList>
            <person name="Hernsdorf A.W."/>
            <person name="Amano Y."/>
            <person name="Miyakawa K."/>
            <person name="Ise K."/>
            <person name="Suzuki Y."/>
            <person name="Anantharaman K."/>
            <person name="Probst A."/>
            <person name="Burstein D."/>
            <person name="Thomas B.C."/>
            <person name="Banfield J.F."/>
        </authorList>
    </citation>
    <scope>NUCLEOTIDE SEQUENCE [LARGE SCALE GENOMIC DNA]</scope>
    <source>
        <strain evidence="14">HGW-Wallbacteria-1</strain>
    </source>
</reference>
<dbReference type="InterPro" id="IPR018312">
    <property type="entry name" value="Chromosome_initiator_DnaA_CS"/>
</dbReference>
<dbReference type="PANTHER" id="PTHR30050:SF2">
    <property type="entry name" value="CHROMOSOMAL REPLICATION INITIATOR PROTEIN DNAA"/>
    <property type="match status" value="1"/>
</dbReference>
<dbReference type="GO" id="GO:0003688">
    <property type="term" value="F:DNA replication origin binding"/>
    <property type="evidence" value="ECO:0007669"/>
    <property type="project" value="UniProtKB-UniRule"/>
</dbReference>
<feature type="region of interest" description="Disordered" evidence="11">
    <location>
        <begin position="39"/>
        <end position="80"/>
    </location>
</feature>
<dbReference type="PANTHER" id="PTHR30050">
    <property type="entry name" value="CHROMOSOMAL REPLICATION INITIATOR PROTEIN DNAA"/>
    <property type="match status" value="1"/>
</dbReference>
<dbReference type="InterPro" id="IPR003593">
    <property type="entry name" value="AAA+_ATPase"/>
</dbReference>
<protein>
    <recommendedName>
        <fullName evidence="8 9">Chromosomal replication initiator protein DnaA</fullName>
    </recommendedName>
</protein>
<proteinExistence type="inferred from homology"/>
<comment type="function">
    <text evidence="9">Plays an essential role in the initiation and regulation of chromosomal replication. ATP-DnaA binds to the origin of replication (oriC) to initiate formation of the DNA replication initiation complex once per cell cycle. Binds the DnaA box (a 9 base pair repeat at the origin) and separates the double-stranded (ds)DNA. Forms a right-handed helical filament on oriC DNA; dsDNA binds to the exterior of the filament while single-stranded (ss)DNA is stabiized in the filament's interior. The ATP-DnaA-oriC complex binds and stabilizes one strand of the AT-rich DNA unwinding element (DUE), permitting loading of DNA polymerase. After initiation quickly degrades to an ADP-DnaA complex that is not apt for DNA replication. Binds acidic phospholipids.</text>
</comment>
<evidence type="ECO:0000256" key="2">
    <source>
        <dbReference type="ARBA" id="ARBA00022490"/>
    </source>
</evidence>
<dbReference type="GO" id="GO:0006270">
    <property type="term" value="P:DNA replication initiation"/>
    <property type="evidence" value="ECO:0007669"/>
    <property type="project" value="UniProtKB-UniRule"/>
</dbReference>
<feature type="non-terminal residue" evidence="14">
    <location>
        <position position="1"/>
    </location>
</feature>
<evidence type="ECO:0000313" key="14">
    <source>
        <dbReference type="EMBL" id="PKK87386.1"/>
    </source>
</evidence>
<dbReference type="InterPro" id="IPR020591">
    <property type="entry name" value="Chromosome_initiator_DnaA-like"/>
</dbReference>
<dbReference type="GO" id="GO:0005524">
    <property type="term" value="F:ATP binding"/>
    <property type="evidence" value="ECO:0007669"/>
    <property type="project" value="UniProtKB-UniRule"/>
</dbReference>
<dbReference type="GO" id="GO:0006275">
    <property type="term" value="P:regulation of DNA replication"/>
    <property type="evidence" value="ECO:0007669"/>
    <property type="project" value="UniProtKB-UniRule"/>
</dbReference>
<name>A0A2N1PGB8_9BACT</name>
<gene>
    <name evidence="14" type="ORF">CVV64_22180</name>
</gene>